<evidence type="ECO:0000259" key="4">
    <source>
        <dbReference type="Pfam" id="PF20160"/>
    </source>
</evidence>
<dbReference type="Proteomes" id="UP001634007">
    <property type="component" value="Unassembled WGS sequence"/>
</dbReference>
<reference evidence="5 6" key="1">
    <citation type="submission" date="2024-11" db="EMBL/GenBank/DDBJ databases">
        <title>Chromosome-level genome assembly of Eucalyptus globulus Labill. provides insights into its genome evolution.</title>
        <authorList>
            <person name="Li X."/>
        </authorList>
    </citation>
    <scope>NUCLEOTIDE SEQUENCE [LARGE SCALE GENOMIC DNA]</scope>
    <source>
        <strain evidence="5">CL2024</strain>
        <tissue evidence="5">Fresh tender leaves</tissue>
    </source>
</reference>
<accession>A0ABD3JFC4</accession>
<dbReference type="EMBL" id="JBJKBG010000008">
    <property type="protein sequence ID" value="KAL3725622.1"/>
    <property type="molecule type" value="Genomic_DNA"/>
</dbReference>
<proteinExistence type="predicted"/>
<evidence type="ECO:0000313" key="6">
    <source>
        <dbReference type="Proteomes" id="UP001634007"/>
    </source>
</evidence>
<feature type="domain" description="C-JID" evidence="4">
    <location>
        <begin position="9"/>
        <end position="128"/>
    </location>
</feature>
<evidence type="ECO:0000256" key="2">
    <source>
        <dbReference type="ARBA" id="ARBA00022737"/>
    </source>
</evidence>
<dbReference type="AlphaFoldDB" id="A0ABD3JFC4"/>
<evidence type="ECO:0000256" key="3">
    <source>
        <dbReference type="SAM" id="MobiDB-lite"/>
    </source>
</evidence>
<organism evidence="5 6">
    <name type="scientific">Eucalyptus globulus</name>
    <name type="common">Tasmanian blue gum</name>
    <dbReference type="NCBI Taxonomy" id="34317"/>
    <lineage>
        <taxon>Eukaryota</taxon>
        <taxon>Viridiplantae</taxon>
        <taxon>Streptophyta</taxon>
        <taxon>Embryophyta</taxon>
        <taxon>Tracheophyta</taxon>
        <taxon>Spermatophyta</taxon>
        <taxon>Magnoliopsida</taxon>
        <taxon>eudicotyledons</taxon>
        <taxon>Gunneridae</taxon>
        <taxon>Pentapetalae</taxon>
        <taxon>rosids</taxon>
        <taxon>malvids</taxon>
        <taxon>Myrtales</taxon>
        <taxon>Myrtaceae</taxon>
        <taxon>Myrtoideae</taxon>
        <taxon>Eucalypteae</taxon>
        <taxon>Eucalyptus</taxon>
    </lineage>
</organism>
<dbReference type="Pfam" id="PF20160">
    <property type="entry name" value="C-JID"/>
    <property type="match status" value="1"/>
</dbReference>
<feature type="compositionally biased region" description="Acidic residues" evidence="3">
    <location>
        <begin position="191"/>
        <end position="212"/>
    </location>
</feature>
<sequence>MTSVDILLTGREMPEWFLHCKDSSISFMVPRDLIDKFLGVAFCVVLRPKEGIAVDAECHIFINGLGKWTRRFSIMKSDTVWITYLSRRQMRIEGELLRDDWSHFQVCLTLSKVRLIKWGFRAIHEQEEDDLRIVLRQHQPNETNRSLEERDSEEDNWIDTKEEESSSETDDESSKEKLSQPNETNWPSEERDSEEDNWIDTEEEESSSETDDESSKEKLSQPNETNWPSEERYSEEDNWIDTEEEESSSETDLESNEEELFKSLPRRGCVAASACRSFNSVEKLILGSSFRQKRYVINSYKQKTYL</sequence>
<evidence type="ECO:0000256" key="1">
    <source>
        <dbReference type="ARBA" id="ARBA00022614"/>
    </source>
</evidence>
<feature type="region of interest" description="Disordered" evidence="3">
    <location>
        <begin position="142"/>
        <end position="261"/>
    </location>
</feature>
<keyword evidence="1" id="KW-0433">Leucine-rich repeat</keyword>
<protein>
    <recommendedName>
        <fullName evidence="4">C-JID domain-containing protein</fullName>
    </recommendedName>
</protein>
<dbReference type="InterPro" id="IPR045344">
    <property type="entry name" value="C-JID"/>
</dbReference>
<evidence type="ECO:0000313" key="5">
    <source>
        <dbReference type="EMBL" id="KAL3725622.1"/>
    </source>
</evidence>
<gene>
    <name evidence="5" type="ORF">ACJRO7_030624</name>
</gene>
<name>A0ABD3JFC4_EUCGL</name>
<feature type="compositionally biased region" description="Acidic residues" evidence="3">
    <location>
        <begin position="233"/>
        <end position="258"/>
    </location>
</feature>
<comment type="caution">
    <text evidence="5">The sequence shown here is derived from an EMBL/GenBank/DDBJ whole genome shotgun (WGS) entry which is preliminary data.</text>
</comment>
<keyword evidence="2" id="KW-0677">Repeat</keyword>
<keyword evidence="6" id="KW-1185">Reference proteome</keyword>